<dbReference type="OrthoDB" id="1921208at2759"/>
<gene>
    <name evidence="12" type="ORF">Acr_07g0015380</name>
</gene>
<evidence type="ECO:0000256" key="6">
    <source>
        <dbReference type="ARBA" id="ARBA00023157"/>
    </source>
</evidence>
<keyword evidence="5 8" id="KW-0479">Metal-binding</keyword>
<dbReference type="PANTHER" id="PTHR31238">
    <property type="entry name" value="GERMIN-LIKE PROTEIN SUBFAMILY 3 MEMBER 3"/>
    <property type="match status" value="1"/>
</dbReference>
<name>A0A7J0EY34_9ERIC</name>
<protein>
    <recommendedName>
        <fullName evidence="10">Germin-like protein</fullName>
    </recommendedName>
</protein>
<evidence type="ECO:0000256" key="5">
    <source>
        <dbReference type="ARBA" id="ARBA00022723"/>
    </source>
</evidence>
<evidence type="ECO:0000256" key="2">
    <source>
        <dbReference type="ARBA" id="ARBA00007456"/>
    </source>
</evidence>
<dbReference type="InterPro" id="IPR001929">
    <property type="entry name" value="Germin"/>
</dbReference>
<reference evidence="12 13" key="1">
    <citation type="submission" date="2019-07" db="EMBL/GenBank/DDBJ databases">
        <title>De Novo Assembly of kiwifruit Actinidia rufa.</title>
        <authorList>
            <person name="Sugita-Konishi S."/>
            <person name="Sato K."/>
            <person name="Mori E."/>
            <person name="Abe Y."/>
            <person name="Kisaki G."/>
            <person name="Hamano K."/>
            <person name="Suezawa K."/>
            <person name="Otani M."/>
            <person name="Fukuda T."/>
            <person name="Manabe T."/>
            <person name="Gomi K."/>
            <person name="Tabuchi M."/>
            <person name="Akimitsu K."/>
            <person name="Kataoka I."/>
        </authorList>
    </citation>
    <scope>NUCLEOTIDE SEQUENCE [LARGE SCALE GENOMIC DNA]</scope>
    <source>
        <strain evidence="13">cv. Fuchu</strain>
    </source>
</reference>
<keyword evidence="3 10" id="KW-0052">Apoplast</keyword>
<evidence type="ECO:0000313" key="12">
    <source>
        <dbReference type="EMBL" id="GFY91342.1"/>
    </source>
</evidence>
<dbReference type="Proteomes" id="UP000585474">
    <property type="component" value="Unassembled WGS sequence"/>
</dbReference>
<keyword evidence="6" id="KW-1015">Disulfide bond</keyword>
<keyword evidence="4 10" id="KW-0964">Secreted</keyword>
<dbReference type="Gene3D" id="2.60.120.10">
    <property type="entry name" value="Jelly Rolls"/>
    <property type="match status" value="1"/>
</dbReference>
<feature type="binding site" evidence="8">
    <location>
        <position position="48"/>
    </location>
    <ligand>
        <name>oxalate</name>
        <dbReference type="ChEBI" id="CHEBI:30623"/>
    </ligand>
</feature>
<feature type="binding site" evidence="9">
    <location>
        <position position="51"/>
    </location>
    <ligand>
        <name>Mn(2+)</name>
        <dbReference type="ChEBI" id="CHEBI:29035"/>
    </ligand>
</feature>
<evidence type="ECO:0000256" key="3">
    <source>
        <dbReference type="ARBA" id="ARBA00022523"/>
    </source>
</evidence>
<feature type="binding site" evidence="9">
    <location>
        <position position="53"/>
    </location>
    <ligand>
        <name>Mn(2+)</name>
        <dbReference type="ChEBI" id="CHEBI:29035"/>
    </ligand>
</feature>
<dbReference type="PROSITE" id="PS00725">
    <property type="entry name" value="GERMIN"/>
    <property type="match status" value="1"/>
</dbReference>
<dbReference type="EMBL" id="BJWL01000007">
    <property type="protein sequence ID" value="GFY91342.1"/>
    <property type="molecule type" value="Genomic_DNA"/>
</dbReference>
<dbReference type="InterPro" id="IPR019780">
    <property type="entry name" value="Germin_Mn-BS"/>
</dbReference>
<feature type="domain" description="Cupin type-1" evidence="11">
    <location>
        <begin position="3"/>
        <end position="154"/>
    </location>
</feature>
<dbReference type="SUPFAM" id="SSF51182">
    <property type="entry name" value="RmlC-like cupins"/>
    <property type="match status" value="1"/>
</dbReference>
<organism evidence="12 13">
    <name type="scientific">Actinidia rufa</name>
    <dbReference type="NCBI Taxonomy" id="165716"/>
    <lineage>
        <taxon>Eukaryota</taxon>
        <taxon>Viridiplantae</taxon>
        <taxon>Streptophyta</taxon>
        <taxon>Embryophyta</taxon>
        <taxon>Tracheophyta</taxon>
        <taxon>Spermatophyta</taxon>
        <taxon>Magnoliopsida</taxon>
        <taxon>eudicotyledons</taxon>
        <taxon>Gunneridae</taxon>
        <taxon>Pentapetalae</taxon>
        <taxon>asterids</taxon>
        <taxon>Ericales</taxon>
        <taxon>Actinidiaceae</taxon>
        <taxon>Actinidia</taxon>
    </lineage>
</organism>
<dbReference type="FunFam" id="2.60.120.10:FF:000005">
    <property type="entry name" value="Germin-like protein subfamily 1 member 8"/>
    <property type="match status" value="1"/>
</dbReference>
<dbReference type="PRINTS" id="PR00325">
    <property type="entry name" value="GERMIN"/>
</dbReference>
<dbReference type="InterPro" id="IPR006045">
    <property type="entry name" value="Cupin_1"/>
</dbReference>
<comment type="similarity">
    <text evidence="2 10">Belongs to the germin family.</text>
</comment>
<feature type="binding site" evidence="9">
    <location>
        <position position="58"/>
    </location>
    <ligand>
        <name>Mn(2+)</name>
        <dbReference type="ChEBI" id="CHEBI:29035"/>
    </ligand>
</feature>
<evidence type="ECO:0000256" key="8">
    <source>
        <dbReference type="PIRSR" id="PIRSR601929-1"/>
    </source>
</evidence>
<dbReference type="AlphaFoldDB" id="A0A7J0EY34"/>
<dbReference type="GO" id="GO:0030145">
    <property type="term" value="F:manganese ion binding"/>
    <property type="evidence" value="ECO:0007669"/>
    <property type="project" value="UniProtKB-UniRule"/>
</dbReference>
<dbReference type="GO" id="GO:0048046">
    <property type="term" value="C:apoplast"/>
    <property type="evidence" value="ECO:0007669"/>
    <property type="project" value="UniProtKB-SubCell"/>
</dbReference>
<evidence type="ECO:0000259" key="11">
    <source>
        <dbReference type="SMART" id="SM00835"/>
    </source>
</evidence>
<keyword evidence="13" id="KW-1185">Reference proteome</keyword>
<dbReference type="Pfam" id="PF00190">
    <property type="entry name" value="Cupin_1"/>
    <property type="match status" value="1"/>
</dbReference>
<dbReference type="InterPro" id="IPR011051">
    <property type="entry name" value="RmlC_Cupin_sf"/>
</dbReference>
<comment type="subcellular location">
    <subcellularLocation>
        <location evidence="1 10">Secreted</location>
        <location evidence="1 10">Extracellular space</location>
        <location evidence="1 10">Apoplast</location>
    </subcellularLocation>
</comment>
<evidence type="ECO:0000256" key="7">
    <source>
        <dbReference type="ARBA" id="ARBA00023211"/>
    </source>
</evidence>
<comment type="caution">
    <text evidence="12">The sequence shown here is derived from an EMBL/GenBank/DDBJ whole genome shotgun (WGS) entry which is preliminary data.</text>
</comment>
<feature type="binding site" evidence="8">
    <location>
        <position position="53"/>
    </location>
    <ligand>
        <name>oxalate</name>
        <dbReference type="ChEBI" id="CHEBI:30623"/>
    </ligand>
</feature>
<feature type="binding site" evidence="8">
    <location>
        <position position="58"/>
    </location>
    <ligand>
        <name>oxalate</name>
        <dbReference type="ChEBI" id="CHEBI:30623"/>
    </ligand>
</feature>
<dbReference type="CDD" id="cd02241">
    <property type="entry name" value="cupin_OxOx"/>
    <property type="match status" value="1"/>
</dbReference>
<evidence type="ECO:0000256" key="9">
    <source>
        <dbReference type="PIRSR" id="PIRSR601929-2"/>
    </source>
</evidence>
<evidence type="ECO:0000256" key="10">
    <source>
        <dbReference type="RuleBase" id="RU366015"/>
    </source>
</evidence>
<feature type="binding site" evidence="9">
    <location>
        <position position="100"/>
    </location>
    <ligand>
        <name>Mn(2+)</name>
        <dbReference type="ChEBI" id="CHEBI:29035"/>
    </ligand>
</feature>
<dbReference type="InterPro" id="IPR014710">
    <property type="entry name" value="RmlC-like_jellyroll"/>
</dbReference>
<evidence type="ECO:0000313" key="13">
    <source>
        <dbReference type="Proteomes" id="UP000585474"/>
    </source>
</evidence>
<dbReference type="SMART" id="SM00835">
    <property type="entry name" value="Cupin_1"/>
    <property type="match status" value="1"/>
</dbReference>
<evidence type="ECO:0000256" key="4">
    <source>
        <dbReference type="ARBA" id="ARBA00022525"/>
    </source>
</evidence>
<proteinExistence type="inferred from homology"/>
<accession>A0A7J0EY34</accession>
<sequence>MHGGFLTPGNTSNPVGSNVNLVSVEQIPGLNTLGISIARVDYAPYGLNPPHIHPRASEMLFVLEGSLYAGFVTSDEDNNRLFTKVLYPGDAFVVPQGLIHFQLNLEKTNAVAFAALTSQNPGIITIAKAVFGSDPKISVDVLTKAFQVDKKVVDYLQSQFWPNN</sequence>
<keyword evidence="7 8" id="KW-0464">Manganese</keyword>
<evidence type="ECO:0000256" key="1">
    <source>
        <dbReference type="ARBA" id="ARBA00004271"/>
    </source>
</evidence>